<keyword evidence="10" id="KW-0732">Signal</keyword>
<keyword evidence="3 8" id="KW-1134">Transmembrane beta strand</keyword>
<dbReference type="InterPro" id="IPR039426">
    <property type="entry name" value="TonB-dep_rcpt-like"/>
</dbReference>
<evidence type="ECO:0000256" key="5">
    <source>
        <dbReference type="ARBA" id="ARBA00023077"/>
    </source>
</evidence>
<comment type="similarity">
    <text evidence="8 9">Belongs to the TonB-dependent receptor family.</text>
</comment>
<proteinExistence type="inferred from homology"/>
<feature type="domain" description="TonB-dependent receptor plug" evidence="12">
    <location>
        <begin position="54"/>
        <end position="173"/>
    </location>
</feature>
<protein>
    <submittedName>
        <fullName evidence="13">Putative TonB-dependent receptor</fullName>
    </submittedName>
</protein>
<dbReference type="GO" id="GO:0009279">
    <property type="term" value="C:cell outer membrane"/>
    <property type="evidence" value="ECO:0007669"/>
    <property type="project" value="UniProtKB-SubCell"/>
</dbReference>
<dbReference type="InterPro" id="IPR037066">
    <property type="entry name" value="Plug_dom_sf"/>
</dbReference>
<keyword evidence="2 8" id="KW-0813">Transport</keyword>
<evidence type="ECO:0000256" key="4">
    <source>
        <dbReference type="ARBA" id="ARBA00022692"/>
    </source>
</evidence>
<accession>A0A7D9H629</accession>
<keyword evidence="5 9" id="KW-0798">TonB box</keyword>
<dbReference type="Gene3D" id="2.40.170.20">
    <property type="entry name" value="TonB-dependent receptor, beta-barrel domain"/>
    <property type="match status" value="1"/>
</dbReference>
<dbReference type="AlphaFoldDB" id="A0A7D9H629"/>
<dbReference type="EMBL" id="LR633967">
    <property type="protein sequence ID" value="VUX56044.1"/>
    <property type="molecule type" value="Genomic_DNA"/>
</dbReference>
<dbReference type="Pfam" id="PF00593">
    <property type="entry name" value="TonB_dep_Rec_b-barrel"/>
    <property type="match status" value="1"/>
</dbReference>
<dbReference type="Pfam" id="PF07715">
    <property type="entry name" value="Plug"/>
    <property type="match status" value="1"/>
</dbReference>
<evidence type="ECO:0000259" key="11">
    <source>
        <dbReference type="Pfam" id="PF00593"/>
    </source>
</evidence>
<comment type="subcellular location">
    <subcellularLocation>
        <location evidence="1 8">Cell outer membrane</location>
        <topology evidence="1 8">Multi-pass membrane protein</topology>
    </subcellularLocation>
</comment>
<dbReference type="PANTHER" id="PTHR47234:SF3">
    <property type="entry name" value="SECRETIN_TONB SHORT N-TERMINAL DOMAIN-CONTAINING PROTEIN"/>
    <property type="match status" value="1"/>
</dbReference>
<evidence type="ECO:0000256" key="3">
    <source>
        <dbReference type="ARBA" id="ARBA00022452"/>
    </source>
</evidence>
<dbReference type="InterPro" id="IPR012910">
    <property type="entry name" value="Plug_dom"/>
</dbReference>
<dbReference type="InterPro" id="IPR036942">
    <property type="entry name" value="Beta-barrel_TonB_sf"/>
</dbReference>
<feature type="signal peptide" evidence="10">
    <location>
        <begin position="1"/>
        <end position="28"/>
    </location>
</feature>
<reference evidence="13" key="1">
    <citation type="submission" date="2019-07" db="EMBL/GenBank/DDBJ databases">
        <authorList>
            <person name="Weber M."/>
            <person name="Kostadinov I."/>
            <person name="Kostadinov D I."/>
        </authorList>
    </citation>
    <scope>NUCLEOTIDE SEQUENCE</scope>
    <source>
        <strain evidence="13">Gfbio:sag-sample-m06:053724c1-46a9-4a36-b237-ea2bf867836b</strain>
    </source>
</reference>
<evidence type="ECO:0000259" key="12">
    <source>
        <dbReference type="Pfam" id="PF07715"/>
    </source>
</evidence>
<feature type="chain" id="PRO_5028035653" evidence="10">
    <location>
        <begin position="29"/>
        <end position="835"/>
    </location>
</feature>
<sequence length="835" mass="90985">MSRFTLGTVGIAAVFLAGTFGAPTSVQAQESDAAIEEIVVTGIGSRASQRSSTDLAVPVDVLSLDELNSTNQMDIGQMLQFTAPSFNAVKFGINDLSPLTDPASLRGLSPDQTLLLVNGKRRHKVAFFNLNHGLAKGQLGNDINAIPAAAIKQVEILRDGAAAQYGSDAIAGVVNLVLNDASSGGSIRAYSGVAYSQPEYDGISPLGADGAQIYPGNELTDGATYSVSANFGLPWGEEGFINTTLWAHHNDAYDRSGVYTHSEGWYPDDPLLSDAENAAEDERLRTLNGIDLDRAILGAAENTNSGIFINAGRPMDENWDFYVFGGFSDKEVIGGIFSRAAARDDRNNLNIFPNGFNPITPAKMKDYQIVTGARGDLAQDWTLDFSMGYSGNELDLFNTNTINPSMGDLSPTEFYTGSLEVTQYLFNVDATKVLGDGNTILAFGTEVRFETFAQKMGQGESWRIGEIDDGSKDVGSTGREGFSDITQGEWERNNVGLYAEVEREFTDAFLATVAVRWENYSDFGDDFSYKLAARYRFSPRFTLRGSVNRSFRAISLAQYQYSNYVQIAFDDAGDSVVTPFLPTRSPLVQQAFGITELEPETSLDFALGITSELTDNLSLTLDVYQIEIEDRIIISGGINAADFPVFDGSGYDEVNIFTNAIDTTTEGIDVVINYVTEFGNDSQLSLALAANFNDTEVDKVHALPGLDPDDLIDERDLVYITDGAPSQKVIVTAIYQWRSMDLLARVTNFGEVKDARTVDPSGNPQTFSSQAVTDLSFTGHVTDQLSITAGVNNVFDVYPDMLYNPAVRGEVIYSRRTNQFGTMGRFLNLSMQYNW</sequence>
<dbReference type="InterPro" id="IPR000531">
    <property type="entry name" value="Beta-barrel_TonB"/>
</dbReference>
<organism evidence="13">
    <name type="scientific">uncultured Woeseiaceae bacterium</name>
    <dbReference type="NCBI Taxonomy" id="1983305"/>
    <lineage>
        <taxon>Bacteria</taxon>
        <taxon>Pseudomonadati</taxon>
        <taxon>Pseudomonadota</taxon>
        <taxon>Gammaproteobacteria</taxon>
        <taxon>Woeseiales</taxon>
        <taxon>Woeseiaceae</taxon>
        <taxon>environmental samples</taxon>
    </lineage>
</organism>
<evidence type="ECO:0000256" key="6">
    <source>
        <dbReference type="ARBA" id="ARBA00023136"/>
    </source>
</evidence>
<evidence type="ECO:0000256" key="10">
    <source>
        <dbReference type="SAM" id="SignalP"/>
    </source>
</evidence>
<keyword evidence="7 8" id="KW-0998">Cell outer membrane</keyword>
<feature type="domain" description="TonB-dependent receptor-like beta-barrel" evidence="11">
    <location>
        <begin position="324"/>
        <end position="794"/>
    </location>
</feature>
<gene>
    <name evidence="13" type="ORF">JTBM06_V1_250004</name>
</gene>
<dbReference type="PROSITE" id="PS52016">
    <property type="entry name" value="TONB_DEPENDENT_REC_3"/>
    <property type="match status" value="1"/>
</dbReference>
<dbReference type="Gene3D" id="2.170.130.10">
    <property type="entry name" value="TonB-dependent receptor, plug domain"/>
    <property type="match status" value="1"/>
</dbReference>
<dbReference type="SUPFAM" id="SSF56935">
    <property type="entry name" value="Porins"/>
    <property type="match status" value="1"/>
</dbReference>
<evidence type="ECO:0000256" key="2">
    <source>
        <dbReference type="ARBA" id="ARBA00022448"/>
    </source>
</evidence>
<keyword evidence="4 8" id="KW-0812">Transmembrane</keyword>
<evidence type="ECO:0000256" key="1">
    <source>
        <dbReference type="ARBA" id="ARBA00004571"/>
    </source>
</evidence>
<evidence type="ECO:0000313" key="13">
    <source>
        <dbReference type="EMBL" id="VUX56044.1"/>
    </source>
</evidence>
<evidence type="ECO:0000256" key="9">
    <source>
        <dbReference type="RuleBase" id="RU003357"/>
    </source>
</evidence>
<keyword evidence="6 8" id="KW-0472">Membrane</keyword>
<keyword evidence="13" id="KW-0675">Receptor</keyword>
<evidence type="ECO:0000256" key="7">
    <source>
        <dbReference type="ARBA" id="ARBA00023237"/>
    </source>
</evidence>
<name>A0A7D9H629_9GAMM</name>
<dbReference type="PANTHER" id="PTHR47234">
    <property type="match status" value="1"/>
</dbReference>
<evidence type="ECO:0000256" key="8">
    <source>
        <dbReference type="PROSITE-ProRule" id="PRU01360"/>
    </source>
</evidence>